<dbReference type="InterPro" id="IPR029061">
    <property type="entry name" value="THDP-binding"/>
</dbReference>
<dbReference type="NCBIfam" id="TIGR00173">
    <property type="entry name" value="menD"/>
    <property type="match status" value="1"/>
</dbReference>
<comment type="cofactor">
    <cofactor evidence="6">
        <name>Mg(2+)</name>
        <dbReference type="ChEBI" id="CHEBI:18420"/>
    </cofactor>
    <cofactor evidence="6">
        <name>Mn(2+)</name>
        <dbReference type="ChEBI" id="CHEBI:29035"/>
    </cofactor>
</comment>
<keyword evidence="4 6" id="KW-0786">Thiamine pyrophosphate</keyword>
<evidence type="ECO:0000256" key="6">
    <source>
        <dbReference type="HAMAP-Rule" id="MF_01659"/>
    </source>
</evidence>
<name>A0A1X7DTH5_9PROT</name>
<dbReference type="Gene3D" id="3.40.50.1220">
    <property type="entry name" value="TPP-binding domain"/>
    <property type="match status" value="1"/>
</dbReference>
<gene>
    <name evidence="6" type="primary">menD</name>
    <name evidence="10" type="ORF">SAMN02982917_0916</name>
</gene>
<feature type="domain" description="Thiamine pyrophosphate enzyme N-terminal TPP-binding" evidence="8">
    <location>
        <begin position="57"/>
        <end position="169"/>
    </location>
</feature>
<dbReference type="EMBL" id="FXAK01000001">
    <property type="protein sequence ID" value="SMF20613.1"/>
    <property type="molecule type" value="Genomic_DNA"/>
</dbReference>
<dbReference type="AlphaFoldDB" id="A0A1X7DTH5"/>
<dbReference type="Pfam" id="PF16582">
    <property type="entry name" value="TPP_enzyme_M_2"/>
    <property type="match status" value="1"/>
</dbReference>
<keyword evidence="5 6" id="KW-0464">Manganese</keyword>
<protein>
    <recommendedName>
        <fullName evidence="6">2-succinyl-5-enolpyruvyl-6-hydroxy-3-cyclohexene-1-carboxylate synthase</fullName>
        <shortName evidence="6">SEPHCHC synthase</shortName>
        <ecNumber evidence="6">2.2.1.9</ecNumber>
    </recommendedName>
    <alternativeName>
        <fullName evidence="6">Menaquinone biosynthesis protein MenD</fullName>
    </alternativeName>
</protein>
<evidence type="ECO:0000256" key="1">
    <source>
        <dbReference type="ARBA" id="ARBA00022679"/>
    </source>
</evidence>
<dbReference type="HAMAP" id="MF_01659">
    <property type="entry name" value="MenD"/>
    <property type="match status" value="1"/>
</dbReference>
<dbReference type="InterPro" id="IPR032264">
    <property type="entry name" value="MenD_middle"/>
</dbReference>
<dbReference type="GO" id="GO:0030145">
    <property type="term" value="F:manganese ion binding"/>
    <property type="evidence" value="ECO:0007669"/>
    <property type="project" value="UniProtKB-UniRule"/>
</dbReference>
<feature type="domain" description="Thiamine pyrophosphate enzyme TPP-binding" evidence="7">
    <location>
        <begin position="468"/>
        <end position="588"/>
    </location>
</feature>
<dbReference type="GO" id="GO:0030976">
    <property type="term" value="F:thiamine pyrophosphate binding"/>
    <property type="evidence" value="ECO:0007669"/>
    <property type="project" value="UniProtKB-UniRule"/>
</dbReference>
<evidence type="ECO:0000313" key="10">
    <source>
        <dbReference type="EMBL" id="SMF20613.1"/>
    </source>
</evidence>
<keyword evidence="1 6" id="KW-0808">Transferase</keyword>
<dbReference type="GO" id="GO:0009234">
    <property type="term" value="P:menaquinone biosynthetic process"/>
    <property type="evidence" value="ECO:0007669"/>
    <property type="project" value="UniProtKB-UniRule"/>
</dbReference>
<keyword evidence="6" id="KW-0474">Menaquinone biosynthesis</keyword>
<dbReference type="GO" id="GO:0000287">
    <property type="term" value="F:magnesium ion binding"/>
    <property type="evidence" value="ECO:0007669"/>
    <property type="project" value="UniProtKB-UniRule"/>
</dbReference>
<dbReference type="EC" id="2.2.1.9" evidence="6"/>
<dbReference type="CDD" id="cd07037">
    <property type="entry name" value="TPP_PYR_MenD"/>
    <property type="match status" value="1"/>
</dbReference>
<accession>A0A1X7DTH5</accession>
<comment type="similarity">
    <text evidence="6">Belongs to the TPP enzyme family. MenD subfamily.</text>
</comment>
<evidence type="ECO:0000259" key="9">
    <source>
        <dbReference type="Pfam" id="PF16582"/>
    </source>
</evidence>
<evidence type="ECO:0000256" key="4">
    <source>
        <dbReference type="ARBA" id="ARBA00023052"/>
    </source>
</evidence>
<dbReference type="Pfam" id="PF02776">
    <property type="entry name" value="TPP_enzyme_N"/>
    <property type="match status" value="1"/>
</dbReference>
<comment type="function">
    <text evidence="6">Catalyzes the thiamine diphosphate-dependent decarboxylation of 2-oxoglutarate and the subsequent addition of the resulting succinic semialdehyde-thiamine pyrophosphate anion to isochorismate to yield 2-succinyl-5-enolpyruvyl-6-hydroxy-3-cyclohexene-1-carboxylate (SEPHCHC).</text>
</comment>
<evidence type="ECO:0000256" key="3">
    <source>
        <dbReference type="ARBA" id="ARBA00022842"/>
    </source>
</evidence>
<evidence type="ECO:0000259" key="7">
    <source>
        <dbReference type="Pfam" id="PF02775"/>
    </source>
</evidence>
<dbReference type="STRING" id="286727.SAMN02982917_0916"/>
<organism evidence="10 11">
    <name type="scientific">Azospirillum oryzae</name>
    <dbReference type="NCBI Taxonomy" id="286727"/>
    <lineage>
        <taxon>Bacteria</taxon>
        <taxon>Pseudomonadati</taxon>
        <taxon>Pseudomonadota</taxon>
        <taxon>Alphaproteobacteria</taxon>
        <taxon>Rhodospirillales</taxon>
        <taxon>Azospirillaceae</taxon>
        <taxon>Azospirillum</taxon>
    </lineage>
</organism>
<dbReference type="InterPro" id="IPR012001">
    <property type="entry name" value="Thiamin_PyroP_enz_TPP-bd_dom"/>
</dbReference>
<comment type="subunit">
    <text evidence="6">Homodimer.</text>
</comment>
<sequence>MMGAKVSKEVEVADHIATNVPVRAAQGSASAAAPVEVDNTTFRGIVSGDAELNFTWSAFLIDSLVEVGCTHAVMCPGAQMAPLALACRANPKLKVSVVIDERSAGFFALGLSSVTQKPTILICTSGSAVGQFYPAVMEANYGMIPLIVITADRAPENQDRSSAQAIDQIRAFGQHVRASHNIQLPDASIDSLSPLVSRIYEQATGATPGPVHVNQAFRDPLVAKLRNKRPVPTPPVVSNPVLTVNADHARRLAESLAGRRGVIVCGASEIDEPGFPAAIYELSRRLGAPILADPFSNLRFGAPSDVPVIARADSFLRATRFTDTHKPEWVMNFGGPPISKPVLTYLQNTNCSDYIGVDPTNKWQDPILRMTEIVRASPESLCKALVASGALRPAPASWAQSFAACDAYIDGLSRSAFDTIFWEAPILRRLVQATPEGAVFFCGNSMAVRDADSFSGRTDARLRLFANRGVNGIDGSIGTLIGVAAAQRPKKTLSVIGDMAFSHDVGSLQLAGDLDIVLVVLNNGGGAIFEYLPTAKTPEVMDFISPPTLNIGLAAQASGWRTWRAGDLAEFNGALEEAMATRGPCLIEAVIDRKESVRQHKLFWGAADGINAIIRLRGPEGMTITFGVPQITESDKSAVEFDPNITD</sequence>
<keyword evidence="3 6" id="KW-0460">Magnesium</keyword>
<comment type="pathway">
    <text evidence="6">Quinol/quinone metabolism; 1,4-dihydroxy-2-naphthoate biosynthesis; 1,4-dihydroxy-2-naphthoate from chorismate: step 2/7.</text>
</comment>
<dbReference type="GO" id="GO:0070204">
    <property type="term" value="F:2-succinyl-5-enolpyruvyl-6-hydroxy-3-cyclohexene-1-carboxylic-acid synthase activity"/>
    <property type="evidence" value="ECO:0007669"/>
    <property type="project" value="UniProtKB-UniRule"/>
</dbReference>
<dbReference type="UniPathway" id="UPA01057">
    <property type="reaction ID" value="UER00164"/>
</dbReference>
<comment type="pathway">
    <text evidence="6">Quinol/quinone metabolism; menaquinone biosynthesis.</text>
</comment>
<dbReference type="OrthoDB" id="9791859at2"/>
<keyword evidence="2 6" id="KW-0479">Metal-binding</keyword>
<dbReference type="PANTHER" id="PTHR42916">
    <property type="entry name" value="2-SUCCINYL-5-ENOLPYRUVYL-6-HYDROXY-3-CYCLOHEXENE-1-CARBOXYLATE SYNTHASE"/>
    <property type="match status" value="1"/>
</dbReference>
<dbReference type="Pfam" id="PF02775">
    <property type="entry name" value="TPP_enzyme_C"/>
    <property type="match status" value="1"/>
</dbReference>
<dbReference type="PANTHER" id="PTHR42916:SF1">
    <property type="entry name" value="PROTEIN PHYLLO, CHLOROPLASTIC"/>
    <property type="match status" value="1"/>
</dbReference>
<evidence type="ECO:0000256" key="2">
    <source>
        <dbReference type="ARBA" id="ARBA00022723"/>
    </source>
</evidence>
<reference evidence="10 11" key="1">
    <citation type="submission" date="2017-04" db="EMBL/GenBank/DDBJ databases">
        <authorList>
            <person name="Afonso C.L."/>
            <person name="Miller P.J."/>
            <person name="Scott M.A."/>
            <person name="Spackman E."/>
            <person name="Goraichik I."/>
            <person name="Dimitrov K.M."/>
            <person name="Suarez D.L."/>
            <person name="Swayne D.E."/>
        </authorList>
    </citation>
    <scope>NUCLEOTIDE SEQUENCE [LARGE SCALE GENOMIC DNA]</scope>
    <source>
        <strain evidence="10 11">A2P</strain>
    </source>
</reference>
<evidence type="ECO:0000313" key="11">
    <source>
        <dbReference type="Proteomes" id="UP000192936"/>
    </source>
</evidence>
<dbReference type="InterPro" id="IPR011766">
    <property type="entry name" value="TPP_enzyme_TPP-bd"/>
</dbReference>
<dbReference type="InterPro" id="IPR004433">
    <property type="entry name" value="MenaQ_synth_MenD"/>
</dbReference>
<comment type="catalytic activity">
    <reaction evidence="6">
        <text>isochorismate + 2-oxoglutarate + H(+) = 5-enolpyruvoyl-6-hydroxy-2-succinyl-cyclohex-3-ene-1-carboxylate + CO2</text>
        <dbReference type="Rhea" id="RHEA:25593"/>
        <dbReference type="ChEBI" id="CHEBI:15378"/>
        <dbReference type="ChEBI" id="CHEBI:16526"/>
        <dbReference type="ChEBI" id="CHEBI:16810"/>
        <dbReference type="ChEBI" id="CHEBI:29780"/>
        <dbReference type="ChEBI" id="CHEBI:58818"/>
        <dbReference type="EC" id="2.2.1.9"/>
    </reaction>
</comment>
<dbReference type="Gene3D" id="3.40.50.970">
    <property type="match status" value="2"/>
</dbReference>
<dbReference type="UniPathway" id="UPA00079"/>
<proteinExistence type="inferred from homology"/>
<evidence type="ECO:0000259" key="8">
    <source>
        <dbReference type="Pfam" id="PF02776"/>
    </source>
</evidence>
<comment type="cofactor">
    <cofactor evidence="6">
        <name>thiamine diphosphate</name>
        <dbReference type="ChEBI" id="CHEBI:58937"/>
    </cofactor>
    <text evidence="6">Binds 1 thiamine pyrophosphate per subunit.</text>
</comment>
<dbReference type="CDD" id="cd02009">
    <property type="entry name" value="TPP_SHCHC_synthase"/>
    <property type="match status" value="1"/>
</dbReference>
<feature type="domain" description="Menaquinone biosynthesis protein MenD middle" evidence="9">
    <location>
        <begin position="254"/>
        <end position="441"/>
    </location>
</feature>
<dbReference type="Proteomes" id="UP000192936">
    <property type="component" value="Unassembled WGS sequence"/>
</dbReference>
<dbReference type="SUPFAM" id="SSF52518">
    <property type="entry name" value="Thiamin diphosphate-binding fold (THDP-binding)"/>
    <property type="match status" value="2"/>
</dbReference>
<evidence type="ECO:0000256" key="5">
    <source>
        <dbReference type="ARBA" id="ARBA00023211"/>
    </source>
</evidence>